<organism evidence="1 2">
    <name type="scientific">Panagrolaimus sp. ES5</name>
    <dbReference type="NCBI Taxonomy" id="591445"/>
    <lineage>
        <taxon>Eukaryota</taxon>
        <taxon>Metazoa</taxon>
        <taxon>Ecdysozoa</taxon>
        <taxon>Nematoda</taxon>
        <taxon>Chromadorea</taxon>
        <taxon>Rhabditida</taxon>
        <taxon>Tylenchina</taxon>
        <taxon>Panagrolaimomorpha</taxon>
        <taxon>Panagrolaimoidea</taxon>
        <taxon>Panagrolaimidae</taxon>
        <taxon>Panagrolaimus</taxon>
    </lineage>
</organism>
<accession>A0AC34G3B3</accession>
<proteinExistence type="predicted"/>
<name>A0AC34G3B3_9BILA</name>
<protein>
    <submittedName>
        <fullName evidence="2">Uncharacterized protein</fullName>
    </submittedName>
</protein>
<evidence type="ECO:0000313" key="1">
    <source>
        <dbReference type="Proteomes" id="UP000887579"/>
    </source>
</evidence>
<reference evidence="2" key="1">
    <citation type="submission" date="2022-11" db="UniProtKB">
        <authorList>
            <consortium name="WormBaseParasite"/>
        </authorList>
    </citation>
    <scope>IDENTIFICATION</scope>
</reference>
<dbReference type="WBParaSite" id="ES5_v2.g24056.t1">
    <property type="protein sequence ID" value="ES5_v2.g24056.t1"/>
    <property type="gene ID" value="ES5_v2.g24056"/>
</dbReference>
<sequence length="103" mass="10863">MIAGRPVGGYSSGMPDDGTSNDDLINGASTYSLAQEQNLNNAPAFEKIRENESLADTVSPRELTEIGSGRPREDAETPAKLTDLGIGLTSERLAVLPPSNFQG</sequence>
<dbReference type="Proteomes" id="UP000887579">
    <property type="component" value="Unplaced"/>
</dbReference>
<evidence type="ECO:0000313" key="2">
    <source>
        <dbReference type="WBParaSite" id="ES5_v2.g24056.t1"/>
    </source>
</evidence>